<protein>
    <recommendedName>
        <fullName evidence="3">NERD domain-containing protein</fullName>
    </recommendedName>
</protein>
<keyword evidence="2" id="KW-0812">Transmembrane</keyword>
<keyword evidence="5" id="KW-1185">Reference proteome</keyword>
<dbReference type="PROSITE" id="PS50965">
    <property type="entry name" value="NERD"/>
    <property type="match status" value="1"/>
</dbReference>
<comment type="caution">
    <text evidence="4">The sequence shown here is derived from an EMBL/GenBank/DDBJ whole genome shotgun (WGS) entry which is preliminary data.</text>
</comment>
<evidence type="ECO:0000256" key="1">
    <source>
        <dbReference type="SAM" id="MobiDB-lite"/>
    </source>
</evidence>
<evidence type="ECO:0000313" key="4">
    <source>
        <dbReference type="EMBL" id="NYG05774.1"/>
    </source>
</evidence>
<feature type="domain" description="NERD" evidence="3">
    <location>
        <begin position="29"/>
        <end position="144"/>
    </location>
</feature>
<evidence type="ECO:0000259" key="3">
    <source>
        <dbReference type="PROSITE" id="PS50965"/>
    </source>
</evidence>
<proteinExistence type="predicted"/>
<dbReference type="InterPro" id="IPR011528">
    <property type="entry name" value="NERD"/>
</dbReference>
<accession>A0A852WGJ0</accession>
<dbReference type="Pfam" id="PF08378">
    <property type="entry name" value="NERD"/>
    <property type="match status" value="1"/>
</dbReference>
<keyword evidence="2" id="KW-0472">Membrane</keyword>
<reference evidence="4 5" key="1">
    <citation type="submission" date="2020-07" db="EMBL/GenBank/DDBJ databases">
        <title>Sequencing the genomes of 1000 actinobacteria strains.</title>
        <authorList>
            <person name="Klenk H.-P."/>
        </authorList>
    </citation>
    <scope>NUCLEOTIDE SEQUENCE [LARGE SCALE GENOMIC DNA]</scope>
    <source>
        <strain evidence="4 5">DSM 23987</strain>
    </source>
</reference>
<organism evidence="4 5">
    <name type="scientific">Pedococcus badiiscoriae</name>
    <dbReference type="NCBI Taxonomy" id="642776"/>
    <lineage>
        <taxon>Bacteria</taxon>
        <taxon>Bacillati</taxon>
        <taxon>Actinomycetota</taxon>
        <taxon>Actinomycetes</taxon>
        <taxon>Micrococcales</taxon>
        <taxon>Intrasporangiaceae</taxon>
        <taxon>Pedococcus</taxon>
    </lineage>
</organism>
<keyword evidence="2" id="KW-1133">Transmembrane helix</keyword>
<dbReference type="AlphaFoldDB" id="A0A852WGJ0"/>
<feature type="transmembrane region" description="Helical" evidence="2">
    <location>
        <begin position="248"/>
        <end position="269"/>
    </location>
</feature>
<dbReference type="EMBL" id="JACCAB010000001">
    <property type="protein sequence ID" value="NYG05774.1"/>
    <property type="molecule type" value="Genomic_DNA"/>
</dbReference>
<feature type="region of interest" description="Disordered" evidence="1">
    <location>
        <begin position="209"/>
        <end position="241"/>
    </location>
</feature>
<name>A0A852WGJ0_9MICO</name>
<gene>
    <name evidence="4" type="ORF">BJ986_000261</name>
</gene>
<dbReference type="RefSeq" id="WP_179420352.1">
    <property type="nucleotide sequence ID" value="NZ_JACCAB010000001.1"/>
</dbReference>
<evidence type="ECO:0000313" key="5">
    <source>
        <dbReference type="Proteomes" id="UP000573599"/>
    </source>
</evidence>
<sequence>MPVGGGSADRRADALAASGDAAAAAAWAAGAAGERRVAAELSNLREAWTVLHDRLLRPGQSEANLDHVVVGPGGMFLIDAKNWRGNVTEYEGGLYQHVGTAEVRTSHSKAVEIAKVHGMAAYMAVESGMAVTPVICLAGAGEADFGEPQSVRGVWVVPVSKVVAWLESRPQIQDRDAAARAVTVAMTSFPSTTTDPELLSAMGAAAAQIKSSRRRGARPSRSLPPGRVGARRPVTTSGRRRPSLAARIGKLMVSLLVPALTLLLLVTFLPKMLTIGVERLVQGAVGVQPSGLATHPSGRASSTVTADSGTIRVSPSRDTKRTVVKSVPPPDCANASASQIQKIIGRRVQPIAVSTGCAWGSRLDDPSTTLVTIQMSPGHAAYDMQLEASMKQRRVVYGGGYDASFKPATALWVATGAPIINGSSTVSARADTHIVVARTALGISDDTGRRMALAIAAAVNVAR</sequence>
<evidence type="ECO:0000256" key="2">
    <source>
        <dbReference type="SAM" id="Phobius"/>
    </source>
</evidence>
<dbReference type="Proteomes" id="UP000573599">
    <property type="component" value="Unassembled WGS sequence"/>
</dbReference>